<evidence type="ECO:0000313" key="4">
    <source>
        <dbReference type="EMBL" id="KRG19404.1"/>
    </source>
</evidence>
<protein>
    <recommendedName>
        <fullName evidence="3">Ribosomal RNA small subunit methyltransferase D</fullName>
        <ecNumber evidence="3">2.1.1.171</ecNumber>
    </recommendedName>
</protein>
<reference evidence="5" key="3">
    <citation type="submission" date="2021-06" db="EMBL/GenBank/DDBJ databases">
        <title>Genomic Description and Analysis of Intracellular Bacteria, Candidatus Berkiella cookevillensis and Candidatus Berkiella aquae.</title>
        <authorList>
            <person name="Kidane D.T."/>
            <person name="Mehari Y.T."/>
            <person name="Rice F.C."/>
            <person name="Arivett B.A."/>
            <person name="Farone A.L."/>
            <person name="Berk S.G."/>
            <person name="Farone M.B."/>
        </authorList>
    </citation>
    <scope>NUCLEOTIDE SEQUENCE</scope>
    <source>
        <strain evidence="5">HT99</strain>
    </source>
</reference>
<dbReference type="EMBL" id="LKAJ01000016">
    <property type="protein sequence ID" value="KRG19404.1"/>
    <property type="molecule type" value="Genomic_DNA"/>
</dbReference>
<keyword evidence="1 3" id="KW-0489">Methyltransferase</keyword>
<dbReference type="NCBIfam" id="TIGR00095">
    <property type="entry name" value="16S rRNA (guanine(966)-N(2))-methyltransferase RsmD"/>
    <property type="match status" value="1"/>
</dbReference>
<evidence type="ECO:0000313" key="6">
    <source>
        <dbReference type="Proteomes" id="UP000051497"/>
    </source>
</evidence>
<keyword evidence="3" id="KW-0698">rRNA processing</keyword>
<accession>A0A0Q9YFR9</accession>
<comment type="caution">
    <text evidence="4">The sequence shown here is derived from an EMBL/GenBank/DDBJ whole genome shotgun (WGS) entry which is preliminary data.</text>
</comment>
<dbReference type="SUPFAM" id="SSF53335">
    <property type="entry name" value="S-adenosyl-L-methionine-dependent methyltransferases"/>
    <property type="match status" value="1"/>
</dbReference>
<dbReference type="Proteomes" id="UP000051497">
    <property type="component" value="Unassembled WGS sequence"/>
</dbReference>
<dbReference type="AlphaFoldDB" id="A0A0Q9YFR9"/>
<evidence type="ECO:0000313" key="5">
    <source>
        <dbReference type="EMBL" id="MCS5709840.1"/>
    </source>
</evidence>
<dbReference type="STRING" id="295108.HT99x_02778"/>
<evidence type="ECO:0000256" key="2">
    <source>
        <dbReference type="ARBA" id="ARBA00022679"/>
    </source>
</evidence>
<dbReference type="Gene3D" id="3.40.50.150">
    <property type="entry name" value="Vaccinia Virus protein VP39"/>
    <property type="match status" value="1"/>
</dbReference>
<keyword evidence="2 3" id="KW-0808">Transferase</keyword>
<dbReference type="Pfam" id="PF03602">
    <property type="entry name" value="Cons_hypoth95"/>
    <property type="match status" value="1"/>
</dbReference>
<dbReference type="EMBL" id="LKAJ02000001">
    <property type="protein sequence ID" value="MCS5709840.1"/>
    <property type="molecule type" value="Genomic_DNA"/>
</dbReference>
<dbReference type="PANTHER" id="PTHR43542">
    <property type="entry name" value="METHYLTRANSFERASE"/>
    <property type="match status" value="1"/>
</dbReference>
<dbReference type="PANTHER" id="PTHR43542:SF1">
    <property type="entry name" value="METHYLTRANSFERASE"/>
    <property type="match status" value="1"/>
</dbReference>
<dbReference type="PIRSF" id="PIRSF004553">
    <property type="entry name" value="CHP00095"/>
    <property type="match status" value="1"/>
</dbReference>
<name>A0A0Q9YFR9_9GAMM</name>
<dbReference type="CDD" id="cd02440">
    <property type="entry name" value="AdoMet_MTases"/>
    <property type="match status" value="1"/>
</dbReference>
<dbReference type="InterPro" id="IPR029063">
    <property type="entry name" value="SAM-dependent_MTases_sf"/>
</dbReference>
<evidence type="ECO:0000256" key="3">
    <source>
        <dbReference type="PIRNR" id="PIRNR004553"/>
    </source>
</evidence>
<comment type="catalytic activity">
    <reaction evidence="3">
        <text>guanosine(966) in 16S rRNA + S-adenosyl-L-methionine = N(2)-methylguanosine(966) in 16S rRNA + S-adenosyl-L-homocysteine + H(+)</text>
        <dbReference type="Rhea" id="RHEA:23548"/>
        <dbReference type="Rhea" id="RHEA-COMP:10211"/>
        <dbReference type="Rhea" id="RHEA-COMP:10212"/>
        <dbReference type="ChEBI" id="CHEBI:15378"/>
        <dbReference type="ChEBI" id="CHEBI:57856"/>
        <dbReference type="ChEBI" id="CHEBI:59789"/>
        <dbReference type="ChEBI" id="CHEBI:74269"/>
        <dbReference type="ChEBI" id="CHEBI:74481"/>
        <dbReference type="EC" id="2.1.1.171"/>
    </reaction>
</comment>
<keyword evidence="3" id="KW-0949">S-adenosyl-L-methionine</keyword>
<dbReference type="RefSeq" id="WP_075067378.1">
    <property type="nucleotide sequence ID" value="NZ_LKAJ02000001.1"/>
</dbReference>
<gene>
    <name evidence="4" type="primary">rsmD</name>
    <name evidence="5" type="ORF">HT99x_000210</name>
    <name evidence="4" type="ORF">HT99x_02778</name>
</gene>
<reference evidence="5" key="2">
    <citation type="journal article" date="2016" name="Genome Announc.">
        <title>Draft Genome Sequences of Two Novel Amoeba-Resistant Intranuclear Bacteria, 'Candidatus Berkiella cookevillensis' and 'Candidatus Berkiella aquae'.</title>
        <authorList>
            <person name="Mehari Y.T."/>
            <person name="Arivett B.A."/>
            <person name="Farone A.L."/>
            <person name="Gunderson J.H."/>
            <person name="Farone M.B."/>
        </authorList>
    </citation>
    <scope>NUCLEOTIDE SEQUENCE</scope>
    <source>
        <strain evidence="5">HT99</strain>
    </source>
</reference>
<dbReference type="InterPro" id="IPR004398">
    <property type="entry name" value="RNA_MeTrfase_RsmD"/>
</dbReference>
<dbReference type="PATRIC" id="fig|1590043.3.peg.2825"/>
<sequence>MRTKDQGTIRIIGGKWRGRQIKVLPHIGVRPTPSRVRETVFNWLIGHLIDAQCLDLFAGSGALGFEALSRGAKKVTFVDAQTPIVKNLNDTALRLEAHRECEIILSDGLRYLRHLPSNQQPLDIIFLDPPFATDLLSKCLSLLACHPLVSENTLLYIETDKPILPEKLPSGWQLLKQKVAGEVAYHLVQGANP</sequence>
<comment type="similarity">
    <text evidence="3">Belongs to the methyltransferase superfamily. RsmD family.</text>
</comment>
<dbReference type="GO" id="GO:0052913">
    <property type="term" value="F:16S rRNA (guanine(966)-N(2))-methyltransferase activity"/>
    <property type="evidence" value="ECO:0007669"/>
    <property type="project" value="UniProtKB-EC"/>
</dbReference>
<dbReference type="EC" id="2.1.1.171" evidence="3"/>
<evidence type="ECO:0000256" key="1">
    <source>
        <dbReference type="ARBA" id="ARBA00022603"/>
    </source>
</evidence>
<organism evidence="4">
    <name type="scientific">Candidatus Berkiella aquae</name>
    <dbReference type="NCBI Taxonomy" id="295108"/>
    <lineage>
        <taxon>Bacteria</taxon>
        <taxon>Pseudomonadati</taxon>
        <taxon>Pseudomonadota</taxon>
        <taxon>Gammaproteobacteria</taxon>
        <taxon>Candidatus Berkiellales</taxon>
        <taxon>Candidatus Berkiellaceae</taxon>
        <taxon>Candidatus Berkiella</taxon>
    </lineage>
</organism>
<comment type="function">
    <text evidence="3">Specifically methylates the guanine in position 966 of 16S rRNA in the assembled 30S particle.</text>
</comment>
<proteinExistence type="inferred from homology"/>
<dbReference type="OrthoDB" id="9803017at2"/>
<reference evidence="4" key="1">
    <citation type="submission" date="2015-09" db="EMBL/GenBank/DDBJ databases">
        <title>Draft Genome Sequences of Two Novel Amoeba-resistant Intranuclear Bacteria, Candidatus Berkiella cookevillensis and Candidatus Berkiella aquae.</title>
        <authorList>
            <person name="Mehari Y.T."/>
            <person name="Arivett B.A."/>
            <person name="Farone A.L."/>
            <person name="Gunderson J.H."/>
            <person name="Farone M.B."/>
        </authorList>
    </citation>
    <scope>NUCLEOTIDE SEQUENCE [LARGE SCALE GENOMIC DNA]</scope>
    <source>
        <strain evidence="4">HT99</strain>
    </source>
</reference>
<keyword evidence="6" id="KW-1185">Reference proteome</keyword>